<evidence type="ECO:0000256" key="4">
    <source>
        <dbReference type="ARBA" id="ARBA00022840"/>
    </source>
</evidence>
<dbReference type="GO" id="GO:0140664">
    <property type="term" value="F:ATP-dependent DNA damage sensor activity"/>
    <property type="evidence" value="ECO:0007669"/>
    <property type="project" value="InterPro"/>
</dbReference>
<dbReference type="GO" id="GO:0008821">
    <property type="term" value="F:crossover junction DNA endonuclease activity"/>
    <property type="evidence" value="ECO:0007669"/>
    <property type="project" value="TreeGrafter"/>
</dbReference>
<evidence type="ECO:0000256" key="7">
    <source>
        <dbReference type="ARBA" id="ARBA00040674"/>
    </source>
</evidence>
<evidence type="ECO:0000256" key="6">
    <source>
        <dbReference type="ARBA" id="ARBA00023242"/>
    </source>
</evidence>
<evidence type="ECO:0000256" key="2">
    <source>
        <dbReference type="ARBA" id="ARBA00022741"/>
    </source>
</evidence>
<proteinExistence type="predicted"/>
<organism evidence="9 10">
    <name type="scientific">Ceratitis capitata</name>
    <name type="common">Mediterranean fruit fly</name>
    <name type="synonym">Tephritis capitata</name>
    <dbReference type="NCBI Taxonomy" id="7213"/>
    <lineage>
        <taxon>Eukaryota</taxon>
        <taxon>Metazoa</taxon>
        <taxon>Ecdysozoa</taxon>
        <taxon>Arthropoda</taxon>
        <taxon>Hexapoda</taxon>
        <taxon>Insecta</taxon>
        <taxon>Pterygota</taxon>
        <taxon>Neoptera</taxon>
        <taxon>Endopterygota</taxon>
        <taxon>Diptera</taxon>
        <taxon>Brachycera</taxon>
        <taxon>Muscomorpha</taxon>
        <taxon>Tephritoidea</taxon>
        <taxon>Tephritidae</taxon>
        <taxon>Ceratitis</taxon>
        <taxon>Ceratitis</taxon>
    </lineage>
</organism>
<comment type="caution">
    <text evidence="9">The sequence shown here is derived from an EMBL/GenBank/DDBJ whole genome shotgun (WGS) entry which is preliminary data.</text>
</comment>
<keyword evidence="3" id="KW-0227">DNA damage</keyword>
<name>A0A811UF91_CERCA</name>
<dbReference type="SUPFAM" id="SSF52540">
    <property type="entry name" value="P-loop containing nucleoside triphosphate hydrolases"/>
    <property type="match status" value="1"/>
</dbReference>
<dbReference type="InterPro" id="IPR027417">
    <property type="entry name" value="P-loop_NTPase"/>
</dbReference>
<keyword evidence="10" id="KW-1185">Reference proteome</keyword>
<sequence>MLKTTCFDIWRQEIETPRIVTLCKELDDKLGGGIAAGFITEFCGGPGCGKTQMCFQLCINVQFPKCIGGLQSKAIYLDTNQDFSPTRILELAVSTEKRFQRLLGKNSFDPSSKCDFTANSILAGINYIYCENYLMLQTAVENIPEMVRKDKDIKLIVIDSFSFPIRVIEEVAERTGITYNLLTILQHLTMEYKIVVVITNELTTRFNDNEWKICPALGDSHAHKINHRIIVSKCNEQKYYMALVEKSNMMPQVAIPFVIKHNGIRGIS</sequence>
<dbReference type="Gene3D" id="3.40.50.300">
    <property type="entry name" value="P-loop containing nucleotide triphosphate hydrolases"/>
    <property type="match status" value="1"/>
</dbReference>
<dbReference type="InterPro" id="IPR052093">
    <property type="entry name" value="HR_Repair_Mediator"/>
</dbReference>
<keyword evidence="5" id="KW-0234">DNA repair</keyword>
<dbReference type="GO" id="GO:0007131">
    <property type="term" value="P:reciprocal meiotic recombination"/>
    <property type="evidence" value="ECO:0007669"/>
    <property type="project" value="TreeGrafter"/>
</dbReference>
<keyword evidence="4" id="KW-0067">ATP-binding</keyword>
<dbReference type="GO" id="GO:0005524">
    <property type="term" value="F:ATP binding"/>
    <property type="evidence" value="ECO:0007669"/>
    <property type="project" value="UniProtKB-KW"/>
</dbReference>
<dbReference type="InterPro" id="IPR020588">
    <property type="entry name" value="RecA_ATP-bd"/>
</dbReference>
<keyword evidence="6" id="KW-0539">Nucleus</keyword>
<dbReference type="PANTHER" id="PTHR46239">
    <property type="entry name" value="DNA REPAIR PROTEIN RAD51 HOMOLOG 3 RAD51C"/>
    <property type="match status" value="1"/>
</dbReference>
<evidence type="ECO:0000313" key="10">
    <source>
        <dbReference type="Proteomes" id="UP000606786"/>
    </source>
</evidence>
<dbReference type="GO" id="GO:0005657">
    <property type="term" value="C:replication fork"/>
    <property type="evidence" value="ECO:0007669"/>
    <property type="project" value="TreeGrafter"/>
</dbReference>
<evidence type="ECO:0000256" key="5">
    <source>
        <dbReference type="ARBA" id="ARBA00023204"/>
    </source>
</evidence>
<dbReference type="GO" id="GO:0000400">
    <property type="term" value="F:four-way junction DNA binding"/>
    <property type="evidence" value="ECO:0007669"/>
    <property type="project" value="TreeGrafter"/>
</dbReference>
<comment type="subcellular location">
    <subcellularLocation>
        <location evidence="1">Nucleus</location>
    </subcellularLocation>
</comment>
<dbReference type="Pfam" id="PF08423">
    <property type="entry name" value="Rad51"/>
    <property type="match status" value="1"/>
</dbReference>
<dbReference type="InterPro" id="IPR013632">
    <property type="entry name" value="Rad51_C"/>
</dbReference>
<protein>
    <recommendedName>
        <fullName evidence="7">DNA repair protein RAD51 homolog 3</fullName>
    </recommendedName>
</protein>
<dbReference type="EMBL" id="CAJHJT010000001">
    <property type="protein sequence ID" value="CAD6996195.1"/>
    <property type="molecule type" value="Genomic_DNA"/>
</dbReference>
<evidence type="ECO:0000259" key="8">
    <source>
        <dbReference type="PROSITE" id="PS50162"/>
    </source>
</evidence>
<dbReference type="Proteomes" id="UP000606786">
    <property type="component" value="Unassembled WGS sequence"/>
</dbReference>
<reference evidence="9" key="1">
    <citation type="submission" date="2020-11" db="EMBL/GenBank/DDBJ databases">
        <authorList>
            <person name="Whitehead M."/>
        </authorList>
    </citation>
    <scope>NUCLEOTIDE SEQUENCE</scope>
    <source>
        <strain evidence="9">EGII</strain>
    </source>
</reference>
<gene>
    <name evidence="9" type="ORF">CCAP1982_LOCUS4885</name>
</gene>
<dbReference type="GO" id="GO:0033065">
    <property type="term" value="C:Rad51C-XRCC3 complex"/>
    <property type="evidence" value="ECO:0007669"/>
    <property type="project" value="TreeGrafter"/>
</dbReference>
<keyword evidence="2" id="KW-0547">Nucleotide-binding</keyword>
<evidence type="ECO:0000256" key="1">
    <source>
        <dbReference type="ARBA" id="ARBA00004123"/>
    </source>
</evidence>
<evidence type="ECO:0000256" key="3">
    <source>
        <dbReference type="ARBA" id="ARBA00022763"/>
    </source>
</evidence>
<dbReference type="GO" id="GO:0000707">
    <property type="term" value="P:meiotic DNA recombinase assembly"/>
    <property type="evidence" value="ECO:0007669"/>
    <property type="project" value="TreeGrafter"/>
</dbReference>
<dbReference type="PROSITE" id="PS50162">
    <property type="entry name" value="RECA_2"/>
    <property type="match status" value="1"/>
</dbReference>
<dbReference type="GO" id="GO:0033063">
    <property type="term" value="C:Rad51B-Rad51C-Rad51D-XRCC2 complex"/>
    <property type="evidence" value="ECO:0007669"/>
    <property type="project" value="TreeGrafter"/>
</dbReference>
<accession>A0A811UF91</accession>
<dbReference type="PANTHER" id="PTHR46239:SF1">
    <property type="entry name" value="DNA REPAIR PROTEIN RAD51 HOMOLOG 3"/>
    <property type="match status" value="1"/>
</dbReference>
<dbReference type="AlphaFoldDB" id="A0A811UF91"/>
<evidence type="ECO:0000313" key="9">
    <source>
        <dbReference type="EMBL" id="CAD6996195.1"/>
    </source>
</evidence>
<dbReference type="OrthoDB" id="5957327at2759"/>
<feature type="domain" description="RecA family profile 1" evidence="8">
    <location>
        <begin position="15"/>
        <end position="202"/>
    </location>
</feature>